<dbReference type="Pfam" id="PF13761">
    <property type="entry name" value="DUF4166"/>
    <property type="match status" value="1"/>
</dbReference>
<sequence>MHHAAPAAVPIAAPTVLAPIEDLRFRALVGERAWGELPDAVRRRFSKCLGPSEALVYQGLVTATRLSPAGRVLSFLARAIGSPLPLTDGATGPAVVIVTEDAGLGGQSWLRIYARPGRFPQAIHSAKRFSGPTGLEEYVGCGIGMALRVSVEEGALAFRSVGFFVQIARWRLSIPRLLHPGQMQIVHRDLGAGSFEFALSLTHRVFGRLVHQAAVFHDA</sequence>
<evidence type="ECO:0000259" key="1">
    <source>
        <dbReference type="Pfam" id="PF13761"/>
    </source>
</evidence>
<reference evidence="2 3" key="1">
    <citation type="submission" date="2019-11" db="EMBL/GenBank/DDBJ databases">
        <title>Identification of a novel strain.</title>
        <authorList>
            <person name="Xu Q."/>
            <person name="Wang G."/>
        </authorList>
    </citation>
    <scope>NUCLEOTIDE SEQUENCE [LARGE SCALE GENOMIC DNA]</scope>
    <source>
        <strain evidence="3">xq</strain>
    </source>
</reference>
<proteinExistence type="predicted"/>
<gene>
    <name evidence="2" type="ORF">GIW81_13110</name>
</gene>
<accession>A0A6I3KNE6</accession>
<dbReference type="AlphaFoldDB" id="A0A6I3KNE6"/>
<evidence type="ECO:0000313" key="2">
    <source>
        <dbReference type="EMBL" id="MTD95272.1"/>
    </source>
</evidence>
<dbReference type="EMBL" id="WMBQ01000002">
    <property type="protein sequence ID" value="MTD95272.1"/>
    <property type="molecule type" value="Genomic_DNA"/>
</dbReference>
<organism evidence="2 3">
    <name type="scientific">Hyphomicrobium album</name>
    <dbReference type="NCBI Taxonomy" id="2665159"/>
    <lineage>
        <taxon>Bacteria</taxon>
        <taxon>Pseudomonadati</taxon>
        <taxon>Pseudomonadota</taxon>
        <taxon>Alphaproteobacteria</taxon>
        <taxon>Hyphomicrobiales</taxon>
        <taxon>Hyphomicrobiaceae</taxon>
        <taxon>Hyphomicrobium</taxon>
    </lineage>
</organism>
<dbReference type="Proteomes" id="UP000440694">
    <property type="component" value="Unassembled WGS sequence"/>
</dbReference>
<feature type="domain" description="DUF4166" evidence="1">
    <location>
        <begin position="37"/>
        <end position="216"/>
    </location>
</feature>
<dbReference type="InterPro" id="IPR025311">
    <property type="entry name" value="DUF4166"/>
</dbReference>
<keyword evidence="3" id="KW-1185">Reference proteome</keyword>
<dbReference type="RefSeq" id="WP_154740752.1">
    <property type="nucleotide sequence ID" value="NZ_WMBQ01000002.1"/>
</dbReference>
<evidence type="ECO:0000313" key="3">
    <source>
        <dbReference type="Proteomes" id="UP000440694"/>
    </source>
</evidence>
<name>A0A6I3KNE6_9HYPH</name>
<protein>
    <submittedName>
        <fullName evidence="2">DUF4166 domain-containing protein</fullName>
    </submittedName>
</protein>
<comment type="caution">
    <text evidence="2">The sequence shown here is derived from an EMBL/GenBank/DDBJ whole genome shotgun (WGS) entry which is preliminary data.</text>
</comment>